<dbReference type="AlphaFoldDB" id="A0A2M4DKP7"/>
<reference evidence="1" key="1">
    <citation type="submission" date="2018-01" db="EMBL/GenBank/DDBJ databases">
        <title>An insight into the sialome of Amazonian anophelines.</title>
        <authorList>
            <person name="Ribeiro J.M."/>
            <person name="Scarpassa V."/>
            <person name="Calvo E."/>
        </authorList>
    </citation>
    <scope>NUCLEOTIDE SEQUENCE</scope>
</reference>
<dbReference type="EMBL" id="GGFL01013550">
    <property type="protein sequence ID" value="MBW77728.1"/>
    <property type="molecule type" value="Transcribed_RNA"/>
</dbReference>
<evidence type="ECO:0000313" key="1">
    <source>
        <dbReference type="EMBL" id="MBW77728.1"/>
    </source>
</evidence>
<organism evidence="1">
    <name type="scientific">Anopheles darlingi</name>
    <name type="common">Mosquito</name>
    <dbReference type="NCBI Taxonomy" id="43151"/>
    <lineage>
        <taxon>Eukaryota</taxon>
        <taxon>Metazoa</taxon>
        <taxon>Ecdysozoa</taxon>
        <taxon>Arthropoda</taxon>
        <taxon>Hexapoda</taxon>
        <taxon>Insecta</taxon>
        <taxon>Pterygota</taxon>
        <taxon>Neoptera</taxon>
        <taxon>Endopterygota</taxon>
        <taxon>Diptera</taxon>
        <taxon>Nematocera</taxon>
        <taxon>Culicoidea</taxon>
        <taxon>Culicidae</taxon>
        <taxon>Anophelinae</taxon>
        <taxon>Anopheles</taxon>
    </lineage>
</organism>
<sequence>MVLLLLLLLLGVMMMAILLLGVLLLAVAAGSCRTLHGHSHGHCRTPCCTHHQSVLIRFVTIVLGCRYDAPKPHGRHDEANCYCPRWNRGAIVVCPGIAGTVGAVEGHCTVVGRCQSKGASLVGSSRYCSCTIWPRSSFARRSRCWWWSCSSSS</sequence>
<accession>A0A2M4DKP7</accession>
<proteinExistence type="predicted"/>
<name>A0A2M4DKP7_ANODA</name>
<protein>
    <submittedName>
        <fullName evidence="1">Putative secreted protein</fullName>
    </submittedName>
</protein>